<protein>
    <submittedName>
        <fullName evidence="1">Uncharacterized protein</fullName>
    </submittedName>
</protein>
<keyword evidence="2" id="KW-1185">Reference proteome</keyword>
<dbReference type="Proteomes" id="UP001497516">
    <property type="component" value="Chromosome 5"/>
</dbReference>
<reference evidence="1 2" key="1">
    <citation type="submission" date="2024-04" db="EMBL/GenBank/DDBJ databases">
        <authorList>
            <person name="Fracassetti M."/>
        </authorList>
    </citation>
    <scope>NUCLEOTIDE SEQUENCE [LARGE SCALE GENOMIC DNA]</scope>
</reference>
<name>A0AAV2ELT1_9ROSI</name>
<proteinExistence type="predicted"/>
<evidence type="ECO:0000313" key="1">
    <source>
        <dbReference type="EMBL" id="CAL1386470.1"/>
    </source>
</evidence>
<dbReference type="PANTHER" id="PTHR33978:SF4">
    <property type="entry name" value="SERINE_THREONINE-KINASE"/>
    <property type="match status" value="1"/>
</dbReference>
<sequence length="126" mass="13716">MASSEGRELFVWDCGSPLYDSHEVASLGHLIDRRTMSLPWYSGRWIINPPPSAPTGPDAARRPSTVRSLAANLVRRRRESKSSSSENSRAAAAAAAKTTAFWLVKMSCFAAGFCKPNSSVDVIDML</sequence>
<organism evidence="1 2">
    <name type="scientific">Linum trigynum</name>
    <dbReference type="NCBI Taxonomy" id="586398"/>
    <lineage>
        <taxon>Eukaryota</taxon>
        <taxon>Viridiplantae</taxon>
        <taxon>Streptophyta</taxon>
        <taxon>Embryophyta</taxon>
        <taxon>Tracheophyta</taxon>
        <taxon>Spermatophyta</taxon>
        <taxon>Magnoliopsida</taxon>
        <taxon>eudicotyledons</taxon>
        <taxon>Gunneridae</taxon>
        <taxon>Pentapetalae</taxon>
        <taxon>rosids</taxon>
        <taxon>fabids</taxon>
        <taxon>Malpighiales</taxon>
        <taxon>Linaceae</taxon>
        <taxon>Linum</taxon>
    </lineage>
</organism>
<dbReference type="EMBL" id="OZ034818">
    <property type="protein sequence ID" value="CAL1386470.1"/>
    <property type="molecule type" value="Genomic_DNA"/>
</dbReference>
<dbReference type="AlphaFoldDB" id="A0AAV2ELT1"/>
<evidence type="ECO:0000313" key="2">
    <source>
        <dbReference type="Proteomes" id="UP001497516"/>
    </source>
</evidence>
<gene>
    <name evidence="1" type="ORF">LTRI10_LOCUS27517</name>
</gene>
<accession>A0AAV2ELT1</accession>
<dbReference type="PANTHER" id="PTHR33978">
    <property type="entry name" value="SERINE/THREONINE-KINASE"/>
    <property type="match status" value="1"/>
</dbReference>